<feature type="domain" description="Transport-associated OB type 2" evidence="1">
    <location>
        <begin position="1"/>
        <end position="69"/>
    </location>
</feature>
<dbReference type="InterPro" id="IPR013611">
    <property type="entry name" value="Transp-assoc_OB_typ2"/>
</dbReference>
<dbReference type="Gene3D" id="2.40.50.100">
    <property type="match status" value="1"/>
</dbReference>
<dbReference type="Proteomes" id="UP000249794">
    <property type="component" value="Unassembled WGS sequence"/>
</dbReference>
<dbReference type="InterPro" id="IPR012340">
    <property type="entry name" value="NA-bd_OB-fold"/>
</dbReference>
<evidence type="ECO:0000313" key="3">
    <source>
        <dbReference type="Proteomes" id="UP000249794"/>
    </source>
</evidence>
<dbReference type="Pfam" id="PF08402">
    <property type="entry name" value="TOBE_2"/>
    <property type="match status" value="1"/>
</dbReference>
<dbReference type="EMBL" id="QBMP01000015">
    <property type="protein sequence ID" value="PZO59925.1"/>
    <property type="molecule type" value="Genomic_DNA"/>
</dbReference>
<feature type="non-terminal residue" evidence="2">
    <location>
        <position position="1"/>
    </location>
</feature>
<dbReference type="GO" id="GO:0022857">
    <property type="term" value="F:transmembrane transporter activity"/>
    <property type="evidence" value="ECO:0007669"/>
    <property type="project" value="InterPro"/>
</dbReference>
<keyword evidence="2" id="KW-0067">ATP-binding</keyword>
<dbReference type="GO" id="GO:0005524">
    <property type="term" value="F:ATP binding"/>
    <property type="evidence" value="ECO:0007669"/>
    <property type="project" value="UniProtKB-KW"/>
</dbReference>
<organism evidence="2 3">
    <name type="scientific">Phormidesmis priestleyi</name>
    <dbReference type="NCBI Taxonomy" id="268141"/>
    <lineage>
        <taxon>Bacteria</taxon>
        <taxon>Bacillati</taxon>
        <taxon>Cyanobacteriota</taxon>
        <taxon>Cyanophyceae</taxon>
        <taxon>Leptolyngbyales</taxon>
        <taxon>Leptolyngbyaceae</taxon>
        <taxon>Phormidesmis</taxon>
    </lineage>
</organism>
<sequence>IRPEHIETGQKPGAIPATVTHLEALGSETFVIATLADGHSLQIRVAADQPVEIGSTLQISFPLPLIHLFDPVTELAIRP</sequence>
<dbReference type="Gene3D" id="2.40.50.140">
    <property type="entry name" value="Nucleic acid-binding proteins"/>
    <property type="match status" value="1"/>
</dbReference>
<gene>
    <name evidence="2" type="ORF">DCF15_02815</name>
</gene>
<evidence type="ECO:0000313" key="2">
    <source>
        <dbReference type="EMBL" id="PZO59925.1"/>
    </source>
</evidence>
<dbReference type="AlphaFoldDB" id="A0A2W4ZNV5"/>
<proteinExistence type="predicted"/>
<name>A0A2W4ZNV5_9CYAN</name>
<dbReference type="InterPro" id="IPR008995">
    <property type="entry name" value="Mo/tungstate-bd_C_term_dom"/>
</dbReference>
<keyword evidence="2" id="KW-0547">Nucleotide-binding</keyword>
<reference evidence="2 3" key="2">
    <citation type="submission" date="2018-06" db="EMBL/GenBank/DDBJ databases">
        <title>Metagenomic assembly of (sub)arctic Cyanobacteria and their associated microbiome from non-axenic cultures.</title>
        <authorList>
            <person name="Baurain D."/>
        </authorList>
    </citation>
    <scope>NUCLEOTIDE SEQUENCE [LARGE SCALE GENOMIC DNA]</scope>
    <source>
        <strain evidence="2">ULC027bin1</strain>
    </source>
</reference>
<reference evidence="3" key="1">
    <citation type="submission" date="2018-04" db="EMBL/GenBank/DDBJ databases">
        <authorList>
            <person name="Cornet L."/>
        </authorList>
    </citation>
    <scope>NUCLEOTIDE SEQUENCE [LARGE SCALE GENOMIC DNA]</scope>
</reference>
<dbReference type="GO" id="GO:0043190">
    <property type="term" value="C:ATP-binding cassette (ABC) transporter complex"/>
    <property type="evidence" value="ECO:0007669"/>
    <property type="project" value="InterPro"/>
</dbReference>
<dbReference type="SUPFAM" id="SSF50331">
    <property type="entry name" value="MOP-like"/>
    <property type="match status" value="1"/>
</dbReference>
<accession>A0A2W4ZNV5</accession>
<comment type="caution">
    <text evidence="2">The sequence shown here is derived from an EMBL/GenBank/DDBJ whole genome shotgun (WGS) entry which is preliminary data.</text>
</comment>
<evidence type="ECO:0000259" key="1">
    <source>
        <dbReference type="Pfam" id="PF08402"/>
    </source>
</evidence>
<protein>
    <submittedName>
        <fullName evidence="2">Sugar ABC transporter ATP-binding protein</fullName>
    </submittedName>
</protein>